<organism evidence="1 2">
    <name type="scientific">Vulcanisaeta distributa (strain DSM 14429 / JCM 11212 / NBRC 100878 / IC-017)</name>
    <dbReference type="NCBI Taxonomy" id="572478"/>
    <lineage>
        <taxon>Archaea</taxon>
        <taxon>Thermoproteota</taxon>
        <taxon>Thermoprotei</taxon>
        <taxon>Thermoproteales</taxon>
        <taxon>Thermoproteaceae</taxon>
        <taxon>Vulcanisaeta</taxon>
    </lineage>
</organism>
<name>E1QUR2_VULDI</name>
<protein>
    <submittedName>
        <fullName evidence="1">Uncharacterized protein</fullName>
    </submittedName>
</protein>
<keyword evidence="2" id="KW-1185">Reference proteome</keyword>
<reference evidence="2" key="2">
    <citation type="journal article" date="2010" name="Stand. Genomic Sci.">
        <title>Complete genome sequence of Vulcanisaeta distributa type strain (IC-017T).</title>
        <authorList>
            <person name="Mavromatis K."/>
            <person name="Sikorski J."/>
            <person name="Pabst E."/>
            <person name="Teshima H."/>
            <person name="Lapidus A."/>
            <person name="Lucas S."/>
            <person name="Nolan M."/>
            <person name="Glavina Del Rio T."/>
            <person name="Cheng J."/>
            <person name="Bruce D."/>
            <person name="Goodwin L."/>
            <person name="Pitluck S."/>
            <person name="Liolios K."/>
            <person name="Ivanova N."/>
            <person name="Mikhailova N."/>
            <person name="Pati A."/>
            <person name="Chen A."/>
            <person name="Palaniappan K."/>
            <person name="Land M."/>
            <person name="Hauser L."/>
            <person name="Chang Y."/>
            <person name="Jeffries C."/>
            <person name="Rohde M."/>
            <person name="Spring S."/>
            <person name="Goker M."/>
            <person name="Wirth R."/>
            <person name="Woyke T."/>
            <person name="Bristow J."/>
            <person name="Eisen J."/>
            <person name="Markowitz V."/>
            <person name="Hugenholtz P."/>
            <person name="Klenk H."/>
            <person name="Kyrpides N."/>
        </authorList>
    </citation>
    <scope>NUCLEOTIDE SEQUENCE [LARGE SCALE GENOMIC DNA]</scope>
    <source>
        <strain evidence="2">DSM 14429 / JCM 11212 / NBRC 100878 / IC-017</strain>
    </source>
</reference>
<dbReference type="RefSeq" id="WP_013335640.1">
    <property type="nucleotide sequence ID" value="NC_014537.1"/>
</dbReference>
<dbReference type="AlphaFoldDB" id="E1QUR2"/>
<dbReference type="EMBL" id="CP002100">
    <property type="protein sequence ID" value="ADN49915.1"/>
    <property type="molecule type" value="Genomic_DNA"/>
</dbReference>
<proteinExistence type="predicted"/>
<accession>E1QUR2</accession>
<dbReference type="KEGG" id="vdi:Vdis_0516"/>
<evidence type="ECO:0000313" key="1">
    <source>
        <dbReference type="EMBL" id="ADN49915.1"/>
    </source>
</evidence>
<evidence type="ECO:0000313" key="2">
    <source>
        <dbReference type="Proteomes" id="UP000006681"/>
    </source>
</evidence>
<gene>
    <name evidence="1" type="ordered locus">Vdis_0516</name>
</gene>
<dbReference type="HOGENOM" id="CLU_1253653_0_0_2"/>
<sequence length="220" mass="25180">MKRWMNSSQTSGVPSHALIILCEGKHDYEFIKELISKINVKCDVKDQDPRDKDFIIRHIVDGKRLSYVPVIIEGGKDRLDGNVRLLISKLRSVHGSSTWVLILRDSDSNDADSAFDKLRRNIVSLINNPLKFSLYKPSMNCGQGIRVGSFVYYDCVLRYMDGDVYFRFIFVVPSLEDFLRDYGYGDSRLHSAIDKALNDPRNNDVVDIFKSLLGSCLFDE</sequence>
<dbReference type="STRING" id="572478.Vdis_0516"/>
<reference evidence="1 2" key="1">
    <citation type="journal article" date="2010" name="Stand. Genomic Sci.">
        <title>Complete genome sequence of Vulcanisaeta distributa type strain (IC-017).</title>
        <authorList>
            <person name="Mavromatis K."/>
            <person name="Sikorski J."/>
            <person name="Pabst E."/>
            <person name="Teshima H."/>
            <person name="Lapidus A."/>
            <person name="Lucas S."/>
            <person name="Nolan M."/>
            <person name="Glavina Del Rio T."/>
            <person name="Cheng J.F."/>
            <person name="Bruce D."/>
            <person name="Goodwin L."/>
            <person name="Pitluck S."/>
            <person name="Liolios K."/>
            <person name="Ivanova N."/>
            <person name="Mikhailova N."/>
            <person name="Pati A."/>
            <person name="Chen A."/>
            <person name="Palaniappan K."/>
            <person name="Land M."/>
            <person name="Hauser L."/>
            <person name="Chang Y.J."/>
            <person name="Jeffries C.D."/>
            <person name="Rohde M."/>
            <person name="Spring S."/>
            <person name="Goker M."/>
            <person name="Wirth R."/>
            <person name="Woyke T."/>
            <person name="Bristow J."/>
            <person name="Eisen J.A."/>
            <person name="Markowitz V."/>
            <person name="Hugenholtz P."/>
            <person name="Klenk H.P."/>
            <person name="Kyrpides N.C."/>
        </authorList>
    </citation>
    <scope>NUCLEOTIDE SEQUENCE [LARGE SCALE GENOMIC DNA]</scope>
    <source>
        <strain evidence="2">DSM 14429 / JCM 11212 / NBRC 100878 / IC-017</strain>
    </source>
</reference>
<dbReference type="SUPFAM" id="SSF160945">
    <property type="entry name" value="PH0156-like"/>
    <property type="match status" value="1"/>
</dbReference>
<dbReference type="GeneID" id="9751436"/>
<dbReference type="OrthoDB" id="375218at2157"/>
<dbReference type="Proteomes" id="UP000006681">
    <property type="component" value="Chromosome"/>
</dbReference>
<dbReference type="eggNOG" id="arCOG11093">
    <property type="taxonomic scope" value="Archaea"/>
</dbReference>